<dbReference type="PROSITE" id="PS01117">
    <property type="entry name" value="HTH_MARR_1"/>
    <property type="match status" value="1"/>
</dbReference>
<evidence type="ECO:0000313" key="5">
    <source>
        <dbReference type="EMBL" id="MBB3035743.1"/>
    </source>
</evidence>
<protein>
    <submittedName>
        <fullName evidence="5">DNA-binding MarR family transcriptional regulator</fullName>
    </submittedName>
</protein>
<evidence type="ECO:0000256" key="2">
    <source>
        <dbReference type="ARBA" id="ARBA00023125"/>
    </source>
</evidence>
<dbReference type="GO" id="GO:0003700">
    <property type="term" value="F:DNA-binding transcription factor activity"/>
    <property type="evidence" value="ECO:0007669"/>
    <property type="project" value="InterPro"/>
</dbReference>
<dbReference type="InterPro" id="IPR023187">
    <property type="entry name" value="Tscrpt_reg_MarR-type_CS"/>
</dbReference>
<keyword evidence="6" id="KW-1185">Reference proteome</keyword>
<comment type="caution">
    <text evidence="5">The sequence shown here is derived from an EMBL/GenBank/DDBJ whole genome shotgun (WGS) entry which is preliminary data.</text>
</comment>
<dbReference type="AlphaFoldDB" id="A0A839RHZ4"/>
<dbReference type="PANTHER" id="PTHR33164:SF104">
    <property type="entry name" value="TRANSCRIPTIONAL REGULATORY PROTEIN"/>
    <property type="match status" value="1"/>
</dbReference>
<keyword evidence="1" id="KW-0805">Transcription regulation</keyword>
<reference evidence="5 6" key="1">
    <citation type="submission" date="2020-08" db="EMBL/GenBank/DDBJ databases">
        <title>Sequencing the genomes of 1000 actinobacteria strains.</title>
        <authorList>
            <person name="Klenk H.-P."/>
        </authorList>
    </citation>
    <scope>NUCLEOTIDE SEQUENCE [LARGE SCALE GENOMIC DNA]</scope>
    <source>
        <strain evidence="5 6">DSM 45258</strain>
    </source>
</reference>
<feature type="domain" description="HTH marR-type" evidence="4">
    <location>
        <begin position="39"/>
        <end position="174"/>
    </location>
</feature>
<dbReference type="Proteomes" id="UP000567922">
    <property type="component" value="Unassembled WGS sequence"/>
</dbReference>
<dbReference type="SUPFAM" id="SSF46785">
    <property type="entry name" value="Winged helix' DNA-binding domain"/>
    <property type="match status" value="1"/>
</dbReference>
<accession>A0A839RHZ4</accession>
<organism evidence="5 6">
    <name type="scientific">Hoyosella altamirensis</name>
    <dbReference type="NCBI Taxonomy" id="616997"/>
    <lineage>
        <taxon>Bacteria</taxon>
        <taxon>Bacillati</taxon>
        <taxon>Actinomycetota</taxon>
        <taxon>Actinomycetes</taxon>
        <taxon>Mycobacteriales</taxon>
        <taxon>Hoyosellaceae</taxon>
        <taxon>Hoyosella</taxon>
    </lineage>
</organism>
<dbReference type="PANTHER" id="PTHR33164">
    <property type="entry name" value="TRANSCRIPTIONAL REGULATOR, MARR FAMILY"/>
    <property type="match status" value="1"/>
</dbReference>
<name>A0A839RHZ4_9ACTN</name>
<dbReference type="GO" id="GO:0003677">
    <property type="term" value="F:DNA binding"/>
    <property type="evidence" value="ECO:0007669"/>
    <property type="project" value="UniProtKB-KW"/>
</dbReference>
<dbReference type="GO" id="GO:0006950">
    <property type="term" value="P:response to stress"/>
    <property type="evidence" value="ECO:0007669"/>
    <property type="project" value="TreeGrafter"/>
</dbReference>
<dbReference type="EMBL" id="JACHWS010000001">
    <property type="protein sequence ID" value="MBB3035743.1"/>
    <property type="molecule type" value="Genomic_DNA"/>
</dbReference>
<keyword evidence="3" id="KW-0804">Transcription</keyword>
<dbReference type="InterPro" id="IPR036388">
    <property type="entry name" value="WH-like_DNA-bd_sf"/>
</dbReference>
<sequence length="183" mass="20285">MSDTDATDATDAIDELVGQWRARLDRDGREQTHFGDLSVVGTGARLTRAAQHFGKHVRALHAKYDLEWWEFDVLATLYRAADPGGLSGKALIRAMLLTSGAITNRVDRLVTRGFVERRTDPADRRSMLVGLTDTGRRKVEAVMPAHVANEEALFSALTAVERVQLDAILRKFLIARDDTTLSP</sequence>
<dbReference type="InterPro" id="IPR039422">
    <property type="entry name" value="MarR/SlyA-like"/>
</dbReference>
<dbReference type="Pfam" id="PF12802">
    <property type="entry name" value="MarR_2"/>
    <property type="match status" value="1"/>
</dbReference>
<evidence type="ECO:0000313" key="6">
    <source>
        <dbReference type="Proteomes" id="UP000567922"/>
    </source>
</evidence>
<dbReference type="InterPro" id="IPR000835">
    <property type="entry name" value="HTH_MarR-typ"/>
</dbReference>
<keyword evidence="2 5" id="KW-0238">DNA-binding</keyword>
<evidence type="ECO:0000256" key="1">
    <source>
        <dbReference type="ARBA" id="ARBA00023015"/>
    </source>
</evidence>
<evidence type="ECO:0000259" key="4">
    <source>
        <dbReference type="PROSITE" id="PS50995"/>
    </source>
</evidence>
<dbReference type="InterPro" id="IPR036390">
    <property type="entry name" value="WH_DNA-bd_sf"/>
</dbReference>
<gene>
    <name evidence="5" type="ORF">FHU29_000177</name>
</gene>
<dbReference type="OrthoDB" id="3237509at2"/>
<dbReference type="Gene3D" id="1.10.10.10">
    <property type="entry name" value="Winged helix-like DNA-binding domain superfamily/Winged helix DNA-binding domain"/>
    <property type="match status" value="1"/>
</dbReference>
<dbReference type="PRINTS" id="PR00598">
    <property type="entry name" value="HTHMARR"/>
</dbReference>
<proteinExistence type="predicted"/>
<dbReference type="PROSITE" id="PS50995">
    <property type="entry name" value="HTH_MARR_2"/>
    <property type="match status" value="1"/>
</dbReference>
<dbReference type="SMART" id="SM00347">
    <property type="entry name" value="HTH_MARR"/>
    <property type="match status" value="1"/>
</dbReference>
<dbReference type="RefSeq" id="WP_064440731.1">
    <property type="nucleotide sequence ID" value="NZ_BDDI01000009.1"/>
</dbReference>
<evidence type="ECO:0000256" key="3">
    <source>
        <dbReference type="ARBA" id="ARBA00023163"/>
    </source>
</evidence>